<dbReference type="InterPro" id="IPR036388">
    <property type="entry name" value="WH-like_DNA-bd_sf"/>
</dbReference>
<evidence type="ECO:0000259" key="5">
    <source>
        <dbReference type="Pfam" id="PF04542"/>
    </source>
</evidence>
<dbReference type="Pfam" id="PF04542">
    <property type="entry name" value="Sigma70_r2"/>
    <property type="match status" value="1"/>
</dbReference>
<feature type="domain" description="RNA polymerase sigma factor 70 region 4 type 2" evidence="6">
    <location>
        <begin position="134"/>
        <end position="185"/>
    </location>
</feature>
<keyword evidence="8" id="KW-1185">Reference proteome</keyword>
<protein>
    <submittedName>
        <fullName evidence="7">RNA polymerase sigma factor</fullName>
    </submittedName>
</protein>
<keyword evidence="2" id="KW-0805">Transcription regulation</keyword>
<dbReference type="GO" id="GO:0003677">
    <property type="term" value="F:DNA binding"/>
    <property type="evidence" value="ECO:0007669"/>
    <property type="project" value="InterPro"/>
</dbReference>
<keyword evidence="4" id="KW-0804">Transcription</keyword>
<dbReference type="OrthoDB" id="190020at2"/>
<dbReference type="InterPro" id="IPR013325">
    <property type="entry name" value="RNA_pol_sigma_r2"/>
</dbReference>
<dbReference type="Gene3D" id="1.10.1740.10">
    <property type="match status" value="1"/>
</dbReference>
<comment type="caution">
    <text evidence="7">The sequence shown here is derived from an EMBL/GenBank/DDBJ whole genome shotgun (WGS) entry which is preliminary data.</text>
</comment>
<dbReference type="GO" id="GO:0006352">
    <property type="term" value="P:DNA-templated transcription initiation"/>
    <property type="evidence" value="ECO:0007669"/>
    <property type="project" value="InterPro"/>
</dbReference>
<dbReference type="EMBL" id="JACRTL010000001">
    <property type="protein sequence ID" value="MBC8609996.1"/>
    <property type="molecule type" value="Genomic_DNA"/>
</dbReference>
<dbReference type="AlphaFoldDB" id="A0A8J6NZ68"/>
<evidence type="ECO:0000313" key="7">
    <source>
        <dbReference type="EMBL" id="MBC8609996.1"/>
    </source>
</evidence>
<dbReference type="InterPro" id="IPR013249">
    <property type="entry name" value="RNA_pol_sigma70_r4_t2"/>
</dbReference>
<gene>
    <name evidence="7" type="ORF">H8702_02525</name>
</gene>
<dbReference type="SUPFAM" id="SSF88659">
    <property type="entry name" value="Sigma3 and sigma4 domains of RNA polymerase sigma factors"/>
    <property type="match status" value="1"/>
</dbReference>
<dbReference type="Pfam" id="PF08281">
    <property type="entry name" value="Sigma70_r4_2"/>
    <property type="match status" value="1"/>
</dbReference>
<name>A0A8J6NZ68_9FIRM</name>
<dbReference type="SUPFAM" id="SSF88946">
    <property type="entry name" value="Sigma2 domain of RNA polymerase sigma factors"/>
    <property type="match status" value="1"/>
</dbReference>
<evidence type="ECO:0000313" key="8">
    <source>
        <dbReference type="Proteomes" id="UP000632659"/>
    </source>
</evidence>
<keyword evidence="3" id="KW-0731">Sigma factor</keyword>
<dbReference type="GO" id="GO:0016987">
    <property type="term" value="F:sigma factor activity"/>
    <property type="evidence" value="ECO:0007669"/>
    <property type="project" value="UniProtKB-KW"/>
</dbReference>
<evidence type="ECO:0000256" key="3">
    <source>
        <dbReference type="ARBA" id="ARBA00023082"/>
    </source>
</evidence>
<evidence type="ECO:0000256" key="2">
    <source>
        <dbReference type="ARBA" id="ARBA00023015"/>
    </source>
</evidence>
<dbReference type="PANTHER" id="PTHR43133">
    <property type="entry name" value="RNA POLYMERASE ECF-TYPE SIGMA FACTO"/>
    <property type="match status" value="1"/>
</dbReference>
<evidence type="ECO:0000256" key="4">
    <source>
        <dbReference type="ARBA" id="ARBA00023163"/>
    </source>
</evidence>
<proteinExistence type="inferred from homology"/>
<dbReference type="Proteomes" id="UP000632659">
    <property type="component" value="Unassembled WGS sequence"/>
</dbReference>
<evidence type="ECO:0000256" key="1">
    <source>
        <dbReference type="ARBA" id="ARBA00010641"/>
    </source>
</evidence>
<dbReference type="PANTHER" id="PTHR43133:SF62">
    <property type="entry name" value="RNA POLYMERASE SIGMA FACTOR SIGZ"/>
    <property type="match status" value="1"/>
</dbReference>
<dbReference type="InterPro" id="IPR013324">
    <property type="entry name" value="RNA_pol_sigma_r3/r4-like"/>
</dbReference>
<organism evidence="7 8">
    <name type="scientific">Massiliimalia timonensis</name>
    <dbReference type="NCBI Taxonomy" id="1987501"/>
    <lineage>
        <taxon>Bacteria</taxon>
        <taxon>Bacillati</taxon>
        <taxon>Bacillota</taxon>
        <taxon>Clostridia</taxon>
        <taxon>Eubacteriales</taxon>
        <taxon>Oscillospiraceae</taxon>
        <taxon>Massiliimalia</taxon>
    </lineage>
</organism>
<dbReference type="InterPro" id="IPR014284">
    <property type="entry name" value="RNA_pol_sigma-70_dom"/>
</dbReference>
<sequence length="193" mass="21918">MIFIGLTSTIKSTLQQNTLPLEEEWILRVAKGDQQAFASLYQATASAVYGFALSILKDHTLAEDVMQDAYLKIHAGAEKYRPQGKPMAWVLRIVRNLSLMKLRQLKENSAVSIEESWDIHEARDFVSESNNKLLLQAAMQILTDEERQIVTLYAVSGMKHREIASLVGLPLPTVLSKYRRALMKLKKRMEEQG</sequence>
<accession>A0A8J6NZ68</accession>
<dbReference type="Gene3D" id="1.10.10.10">
    <property type="entry name" value="Winged helix-like DNA-binding domain superfamily/Winged helix DNA-binding domain"/>
    <property type="match status" value="1"/>
</dbReference>
<comment type="similarity">
    <text evidence="1">Belongs to the sigma-70 factor family. ECF subfamily.</text>
</comment>
<dbReference type="RefSeq" id="WP_093988415.1">
    <property type="nucleotide sequence ID" value="NZ_FYDD01000003.1"/>
</dbReference>
<feature type="domain" description="RNA polymerase sigma-70 region 2" evidence="5">
    <location>
        <begin position="40"/>
        <end position="105"/>
    </location>
</feature>
<dbReference type="InterPro" id="IPR007627">
    <property type="entry name" value="RNA_pol_sigma70_r2"/>
</dbReference>
<reference evidence="7" key="1">
    <citation type="submission" date="2020-08" db="EMBL/GenBank/DDBJ databases">
        <title>Genome public.</title>
        <authorList>
            <person name="Liu C."/>
            <person name="Sun Q."/>
        </authorList>
    </citation>
    <scope>NUCLEOTIDE SEQUENCE</scope>
    <source>
        <strain evidence="7">NSJ-15</strain>
    </source>
</reference>
<dbReference type="CDD" id="cd06171">
    <property type="entry name" value="Sigma70_r4"/>
    <property type="match status" value="1"/>
</dbReference>
<dbReference type="InterPro" id="IPR039425">
    <property type="entry name" value="RNA_pol_sigma-70-like"/>
</dbReference>
<dbReference type="NCBIfam" id="TIGR02937">
    <property type="entry name" value="sigma70-ECF"/>
    <property type="match status" value="1"/>
</dbReference>
<evidence type="ECO:0000259" key="6">
    <source>
        <dbReference type="Pfam" id="PF08281"/>
    </source>
</evidence>